<dbReference type="PANTHER" id="PTHR21301:SF10">
    <property type="entry name" value="REVERSE TRANSCRIPTASE DOMAIN-CONTAINING PROTEIN"/>
    <property type="match status" value="1"/>
</dbReference>
<reference evidence="5" key="1">
    <citation type="submission" date="2021-02" db="EMBL/GenBank/DDBJ databases">
        <authorList>
            <person name="Nowell W R."/>
        </authorList>
    </citation>
    <scope>NUCLEOTIDE SEQUENCE</scope>
</reference>
<name>A0A814IWE0_ADIRI</name>
<feature type="transmembrane region" description="Helical" evidence="3">
    <location>
        <begin position="57"/>
        <end position="80"/>
    </location>
</feature>
<proteinExistence type="predicted"/>
<evidence type="ECO:0000256" key="3">
    <source>
        <dbReference type="SAM" id="Phobius"/>
    </source>
</evidence>
<dbReference type="PANTHER" id="PTHR21301">
    <property type="entry name" value="REVERSE TRANSCRIPTASE"/>
    <property type="match status" value="1"/>
</dbReference>
<feature type="compositionally biased region" description="Polar residues" evidence="2">
    <location>
        <begin position="262"/>
        <end position="273"/>
    </location>
</feature>
<keyword evidence="3" id="KW-0472">Membrane</keyword>
<protein>
    <recommendedName>
        <fullName evidence="4">Helix-turn-helix domain-containing protein</fullName>
    </recommendedName>
</protein>
<gene>
    <name evidence="5" type="ORF">XAT740_LOCUS14692</name>
</gene>
<feature type="region of interest" description="Disordered" evidence="2">
    <location>
        <begin position="215"/>
        <end position="323"/>
    </location>
</feature>
<evidence type="ECO:0000313" key="6">
    <source>
        <dbReference type="Proteomes" id="UP000663828"/>
    </source>
</evidence>
<evidence type="ECO:0000313" key="5">
    <source>
        <dbReference type="EMBL" id="CAF1029902.1"/>
    </source>
</evidence>
<evidence type="ECO:0000256" key="2">
    <source>
        <dbReference type="SAM" id="MobiDB-lite"/>
    </source>
</evidence>
<feature type="domain" description="Helix-turn-helix" evidence="4">
    <location>
        <begin position="1152"/>
        <end position="1205"/>
    </location>
</feature>
<dbReference type="EMBL" id="CAJNOR010000889">
    <property type="protein sequence ID" value="CAF1029902.1"/>
    <property type="molecule type" value="Genomic_DNA"/>
</dbReference>
<feature type="coiled-coil region" evidence="1">
    <location>
        <begin position="436"/>
        <end position="463"/>
    </location>
</feature>
<sequence>MTPFGSLPEHIIIYDTSFPIDSWKTAAAIENKPNCGPTLMNQAFGVDNHNRSINRPLFFFILFVAFFSLIFINITVVIVMQKLKKYHNSGSGSSYADIMSIDYETPTRDIGIKIRVAFTILIKISSILRDSISAMDKHSFYRVHWRDMEWYDNIFDIMDDNEDMLECTPVELNRYYLLGQLPANAEEQYEIEASAIKADIETILSTTYTDDNQTKMTTDAEKKTENKTTDKNNDGDNGDDDDDDDDDDDEEEEEEEEEEEVLSQQLSQLSTEGSLEEETIKSNRKRTRSTTRSLDVAPKKMKPTRNDTAKEQNTSESIEQDKSNDIPRYLSLTNPEFLRVIENIQKTTNSIGLSDIQMLALLMHRITILRIQKHINIVYLQSGTGQLNDSSSDLIEVDRRVWHKDIKSILSMKRAQTSASVTVEEITSNDEQANYENLINSRLQETNEKIEQYTQQLTDKKSNLTEFTTASEEIIVQYVQHYGIIPLQMKRDFKIAVLKHDYNGIILQRKYEQENPNEYQVEIAERLCTAKYESEKSKRELIELKQRVFYYKFDTFVKDVELSSLLSSASAVTFNDKHQRLAQRKKLDLFTSHISRAELKYYQTETKFKSEYKKMLDNHRNLVRDKGMTTSLRNLLEQRLTNITDRLRTIHYHRINYFLRSSYGDWESKSQDTQTIHTREFLSNVMIDTMHELSPRQMQLLSRGPTYVPPCQSRLSSFSKSAPTSTSDIVKKQYAPLKHQIASLLSKHRLSIASSWDIRSNICYKFTNLFAISIPYNMQKRAIDEIKLVQSIRSSLKTNNLILRRTADNQNTFYIGNREEFELKGNKFLSGLEDVYECVGIIGKDNSDHKENQIEDPLYLLSGRIEAINFALETLQKRKALEKDTISKLIIDSKNVKLPYLYFLPDMLKEDEMSLVPIIVAHQSITSNIATYVNQLIGPFANEKMKQWTFCNEADFMTKLITYACDQHRLKPTTLFCTIQITNFYSLDVHSEMIATVIAFLRDKSAYNKVNKVSISIIENLLQLFLYQNLFSYQNKIYIIKKGSPRTMSLSETLANIYLYDWQKSILNQFEYKQELFGRHKDRIFFTWNKSSNILQAHLESLQKQHPSVKFRLSIGPNVHYWNTYIENRRGELYTRVYHDPMALRYTMPYVVGHSKVQHSEWLRSALLRAVCYCSSVEDFHRERIYLELTYLANGYSFYFVESHVQNFFNYFEDDLMRYSSDQTSYDTFRRRWFDLFELQSQRMEKLQQLDANKKVARFSYYYDYGPRCEFNQYFRELWSKQFASHSTLSNEKFKIFLTTKHIYSLNTLLSSF</sequence>
<dbReference type="Pfam" id="PF26215">
    <property type="entry name" value="HTH_animal"/>
    <property type="match status" value="1"/>
</dbReference>
<feature type="compositionally biased region" description="Basic and acidic residues" evidence="2">
    <location>
        <begin position="218"/>
        <end position="234"/>
    </location>
</feature>
<accession>A0A814IWE0</accession>
<evidence type="ECO:0000256" key="1">
    <source>
        <dbReference type="SAM" id="Coils"/>
    </source>
</evidence>
<keyword evidence="3" id="KW-1133">Transmembrane helix</keyword>
<dbReference type="Proteomes" id="UP000663828">
    <property type="component" value="Unassembled WGS sequence"/>
</dbReference>
<keyword evidence="1" id="KW-0175">Coiled coil</keyword>
<feature type="compositionally biased region" description="Acidic residues" evidence="2">
    <location>
        <begin position="236"/>
        <end position="261"/>
    </location>
</feature>
<evidence type="ECO:0000259" key="4">
    <source>
        <dbReference type="Pfam" id="PF26215"/>
    </source>
</evidence>
<dbReference type="InterPro" id="IPR058912">
    <property type="entry name" value="HTH_animal"/>
</dbReference>
<keyword evidence="3" id="KW-0812">Transmembrane</keyword>
<organism evidence="5 6">
    <name type="scientific">Adineta ricciae</name>
    <name type="common">Rotifer</name>
    <dbReference type="NCBI Taxonomy" id="249248"/>
    <lineage>
        <taxon>Eukaryota</taxon>
        <taxon>Metazoa</taxon>
        <taxon>Spiralia</taxon>
        <taxon>Gnathifera</taxon>
        <taxon>Rotifera</taxon>
        <taxon>Eurotatoria</taxon>
        <taxon>Bdelloidea</taxon>
        <taxon>Adinetida</taxon>
        <taxon>Adinetidae</taxon>
        <taxon>Adineta</taxon>
    </lineage>
</organism>
<keyword evidence="6" id="KW-1185">Reference proteome</keyword>
<comment type="caution">
    <text evidence="5">The sequence shown here is derived from an EMBL/GenBank/DDBJ whole genome shotgun (WGS) entry which is preliminary data.</text>
</comment>